<dbReference type="GO" id="GO:0016787">
    <property type="term" value="F:hydrolase activity"/>
    <property type="evidence" value="ECO:0007669"/>
    <property type="project" value="UniProtKB-KW"/>
</dbReference>
<evidence type="ECO:0000313" key="2">
    <source>
        <dbReference type="EMBL" id="MFC3885768.1"/>
    </source>
</evidence>
<dbReference type="InterPro" id="IPR050266">
    <property type="entry name" value="AB_hydrolase_sf"/>
</dbReference>
<dbReference type="PANTHER" id="PTHR43798">
    <property type="entry name" value="MONOACYLGLYCEROL LIPASE"/>
    <property type="match status" value="1"/>
</dbReference>
<sequence>MLPYHLVGEGEPILFLHGLGNTKSLWDSQLELSDNYQLIIPDLRGHGENPNKEDINLPNLADDVIKLMDALSLSSVHVCGLSMGGLVAFELFKQAPERIRSIVLTNTTAYCIPWLIDSKVYEDIHHSDNQKVKQDIIDRCLYKRDEEVLEKTSRSFNIHKEAFIEASKQCSLANYLYLLPFIKVPVLIISGVHDRVTPPLLAYQMKMGMPHARFHSLNNGHLSNIENSTSFNKIIDEFIADQIDKRKRTRYFL</sequence>
<name>A0ABV8B651_9BACI</name>
<feature type="domain" description="AB hydrolase-1" evidence="1">
    <location>
        <begin position="12"/>
        <end position="227"/>
    </location>
</feature>
<dbReference type="InterPro" id="IPR000073">
    <property type="entry name" value="AB_hydrolase_1"/>
</dbReference>
<protein>
    <submittedName>
        <fullName evidence="2">Alpha/beta fold hydrolase</fullName>
    </submittedName>
</protein>
<dbReference type="EMBL" id="JBHRZT010000072">
    <property type="protein sequence ID" value="MFC3885768.1"/>
    <property type="molecule type" value="Genomic_DNA"/>
</dbReference>
<dbReference type="Pfam" id="PF00561">
    <property type="entry name" value="Abhydrolase_1"/>
    <property type="match status" value="1"/>
</dbReference>
<keyword evidence="3" id="KW-1185">Reference proteome</keyword>
<dbReference type="Gene3D" id="3.40.50.1820">
    <property type="entry name" value="alpha/beta hydrolase"/>
    <property type="match status" value="1"/>
</dbReference>
<dbReference type="Proteomes" id="UP001595752">
    <property type="component" value="Unassembled WGS sequence"/>
</dbReference>
<dbReference type="InterPro" id="IPR029058">
    <property type="entry name" value="AB_hydrolase_fold"/>
</dbReference>
<organism evidence="2 3">
    <name type="scientific">Bacillus songklensis</name>
    <dbReference type="NCBI Taxonomy" id="1069116"/>
    <lineage>
        <taxon>Bacteria</taxon>
        <taxon>Bacillati</taxon>
        <taxon>Bacillota</taxon>
        <taxon>Bacilli</taxon>
        <taxon>Bacillales</taxon>
        <taxon>Bacillaceae</taxon>
        <taxon>Bacillus</taxon>
    </lineage>
</organism>
<accession>A0ABV8B651</accession>
<dbReference type="SUPFAM" id="SSF53474">
    <property type="entry name" value="alpha/beta-Hydrolases"/>
    <property type="match status" value="1"/>
</dbReference>
<evidence type="ECO:0000313" key="3">
    <source>
        <dbReference type="Proteomes" id="UP001595752"/>
    </source>
</evidence>
<dbReference type="RefSeq" id="WP_377918160.1">
    <property type="nucleotide sequence ID" value="NZ_JBHRZT010000072.1"/>
</dbReference>
<reference evidence="3" key="1">
    <citation type="journal article" date="2019" name="Int. J. Syst. Evol. Microbiol.">
        <title>The Global Catalogue of Microorganisms (GCM) 10K type strain sequencing project: providing services to taxonomists for standard genome sequencing and annotation.</title>
        <authorList>
            <consortium name="The Broad Institute Genomics Platform"/>
            <consortium name="The Broad Institute Genome Sequencing Center for Infectious Disease"/>
            <person name="Wu L."/>
            <person name="Ma J."/>
        </authorList>
    </citation>
    <scope>NUCLEOTIDE SEQUENCE [LARGE SCALE GENOMIC DNA]</scope>
    <source>
        <strain evidence="3">CCUG 61889</strain>
    </source>
</reference>
<gene>
    <name evidence="2" type="ORF">ACFOU2_20740</name>
</gene>
<keyword evidence="2" id="KW-0378">Hydrolase</keyword>
<dbReference type="PRINTS" id="PR00111">
    <property type="entry name" value="ABHYDROLASE"/>
</dbReference>
<dbReference type="PANTHER" id="PTHR43798:SF33">
    <property type="entry name" value="HYDROLASE, PUTATIVE (AFU_ORTHOLOGUE AFUA_2G14860)-RELATED"/>
    <property type="match status" value="1"/>
</dbReference>
<evidence type="ECO:0000259" key="1">
    <source>
        <dbReference type="Pfam" id="PF00561"/>
    </source>
</evidence>
<comment type="caution">
    <text evidence="2">The sequence shown here is derived from an EMBL/GenBank/DDBJ whole genome shotgun (WGS) entry which is preliminary data.</text>
</comment>
<proteinExistence type="predicted"/>